<gene>
    <name evidence="1" type="ORF">Pflav_015220</name>
</gene>
<reference evidence="1 2" key="1">
    <citation type="submission" date="2020-03" db="EMBL/GenBank/DDBJ databases">
        <title>Whole genome shotgun sequence of Phytohabitans flavus NBRC 107702.</title>
        <authorList>
            <person name="Komaki H."/>
            <person name="Tamura T."/>
        </authorList>
    </citation>
    <scope>NUCLEOTIDE SEQUENCE [LARGE SCALE GENOMIC DNA]</scope>
    <source>
        <strain evidence="1 2">NBRC 107702</strain>
    </source>
</reference>
<dbReference type="KEGG" id="pfla:Pflav_015220"/>
<dbReference type="SUPFAM" id="SSF54427">
    <property type="entry name" value="NTF2-like"/>
    <property type="match status" value="1"/>
</dbReference>
<evidence type="ECO:0008006" key="3">
    <source>
        <dbReference type="Google" id="ProtNLM"/>
    </source>
</evidence>
<dbReference type="Proteomes" id="UP000502508">
    <property type="component" value="Chromosome"/>
</dbReference>
<protein>
    <recommendedName>
        <fullName evidence="3">DUF4440 domain-containing protein</fullName>
    </recommendedName>
</protein>
<keyword evidence="2" id="KW-1185">Reference proteome</keyword>
<dbReference type="InterPro" id="IPR032710">
    <property type="entry name" value="NTF2-like_dom_sf"/>
</dbReference>
<sequence length="92" mass="10473">MLYQSPADFCAKYAKVRNRDKAGGFGEMSTLDKVTVVSETSDTARVEALWYTSGHDPDSGYYDAFERVAFVLVKRHDGWRLHSEENLGYEDN</sequence>
<dbReference type="RefSeq" id="WP_173034714.1">
    <property type="nucleotide sequence ID" value="NZ_AP022870.1"/>
</dbReference>
<dbReference type="AlphaFoldDB" id="A0A6F8XMR5"/>
<proteinExistence type="predicted"/>
<reference evidence="1 2" key="2">
    <citation type="submission" date="2020-03" db="EMBL/GenBank/DDBJ databases">
        <authorList>
            <person name="Ichikawa N."/>
            <person name="Kimura A."/>
            <person name="Kitahashi Y."/>
            <person name="Uohara A."/>
        </authorList>
    </citation>
    <scope>NUCLEOTIDE SEQUENCE [LARGE SCALE GENOMIC DNA]</scope>
    <source>
        <strain evidence="1 2">NBRC 107702</strain>
    </source>
</reference>
<evidence type="ECO:0000313" key="1">
    <source>
        <dbReference type="EMBL" id="BCB75112.1"/>
    </source>
</evidence>
<dbReference type="EMBL" id="AP022870">
    <property type="protein sequence ID" value="BCB75112.1"/>
    <property type="molecule type" value="Genomic_DNA"/>
</dbReference>
<organism evidence="1 2">
    <name type="scientific">Phytohabitans flavus</name>
    <dbReference type="NCBI Taxonomy" id="1076124"/>
    <lineage>
        <taxon>Bacteria</taxon>
        <taxon>Bacillati</taxon>
        <taxon>Actinomycetota</taxon>
        <taxon>Actinomycetes</taxon>
        <taxon>Micromonosporales</taxon>
        <taxon>Micromonosporaceae</taxon>
    </lineage>
</organism>
<evidence type="ECO:0000313" key="2">
    <source>
        <dbReference type="Proteomes" id="UP000502508"/>
    </source>
</evidence>
<accession>A0A6F8XMR5</accession>
<name>A0A6F8XMR5_9ACTN</name>
<dbReference type="Gene3D" id="3.10.450.50">
    <property type="match status" value="1"/>
</dbReference>